<keyword evidence="2" id="KW-0677">Repeat</keyword>
<evidence type="ECO:0000256" key="1">
    <source>
        <dbReference type="ARBA" id="ARBA00022574"/>
    </source>
</evidence>
<keyword evidence="7" id="KW-1185">Reference proteome</keyword>
<dbReference type="PRINTS" id="PR00320">
    <property type="entry name" value="GPROTEINBRPT"/>
</dbReference>
<feature type="repeat" description="WD" evidence="3">
    <location>
        <begin position="1258"/>
        <end position="1290"/>
    </location>
</feature>
<accession>A0A9Q0YGV8</accession>
<dbReference type="SUPFAM" id="SSF50978">
    <property type="entry name" value="WD40 repeat-like"/>
    <property type="match status" value="3"/>
</dbReference>
<gene>
    <name evidence="6" type="ORF">HOLleu_37269</name>
</gene>
<feature type="repeat" description="WD" evidence="3">
    <location>
        <begin position="1464"/>
        <end position="1505"/>
    </location>
</feature>
<evidence type="ECO:0000256" key="4">
    <source>
        <dbReference type="SAM" id="MobiDB-lite"/>
    </source>
</evidence>
<dbReference type="PANTHER" id="PTHR19871">
    <property type="entry name" value="BETA TRANSDUCIN-RELATED PROTEIN"/>
    <property type="match status" value="1"/>
</dbReference>
<feature type="repeat" description="WD" evidence="3">
    <location>
        <begin position="1173"/>
        <end position="1204"/>
    </location>
</feature>
<protein>
    <submittedName>
        <fullName evidence="6">NACHT and WD repeat domain-containing protein 2</fullName>
    </submittedName>
</protein>
<dbReference type="EMBL" id="JAIZAY010000020">
    <property type="protein sequence ID" value="KAJ8022388.1"/>
    <property type="molecule type" value="Genomic_DNA"/>
</dbReference>
<dbReference type="Gene3D" id="3.40.50.300">
    <property type="entry name" value="P-loop containing nucleotide triphosphate hydrolases"/>
    <property type="match status" value="1"/>
</dbReference>
<dbReference type="Pfam" id="PF25469">
    <property type="entry name" value="WHD_NWD1"/>
    <property type="match status" value="1"/>
</dbReference>
<feature type="repeat" description="WD" evidence="3">
    <location>
        <begin position="1005"/>
        <end position="1046"/>
    </location>
</feature>
<dbReference type="PANTHER" id="PTHR19871:SF41">
    <property type="entry name" value="NACHT DOMAIN- AND WD REPEAT-CONTAINING PROTEIN 1-LIKE"/>
    <property type="match status" value="1"/>
</dbReference>
<dbReference type="InterPro" id="IPR036322">
    <property type="entry name" value="WD40_repeat_dom_sf"/>
</dbReference>
<dbReference type="Proteomes" id="UP001152320">
    <property type="component" value="Chromosome 20"/>
</dbReference>
<sequence>MMDKIYRGRLQDLPQKPSRLVKVVFSCTKSDSEHERQVILQNAVPEIQTHCQQFGLEFQLVDMHQGPIDVATNDHEMGALRLSEIEDAHRISEGPFFVSFIGNKYGEYVLPIRISGNEFTHIRDCAFEAGKDINVLDEWYSQEGEGDNQFYVLQPISTKLDHYYDLNPENSELHEKDVNKWKKIHDSILEILQQCAEYVHDEGLLNEEQLHKYHVSALEDELSHALLLSDGAKDRCFCVFRNFEDLPQNVESQEMHNYVDIRKPNRPKIYKKAQERIKLLKESKIPSAVPQDNILHFSIPWRSNGICPDECEEHEQYLKEFCSQFVLSMKQAIDQYLLKEGQNQNSFQRENPLLYRESLAHLQFASEKCANFVSRDSIVDQVEKQVCQQAKDSDSKNHVVILHGEPGSGKTSVMAQLVKLAPKWLGESAVIIPRFIGATSCCLTLRDALESICMQILEVYELEDPPMKSIPGNFDKLTTYFRQLIEKLDAGQRPILIAIDLPFNITETLNKDQLRWIPDSLPESTSMILSLSECTALKELNDVIEAEPCIIRVTSLNDRELSDMVTLFLKDNTRLLSQDQTKIVKRAVARNPLPAFAKLLSRETQFMYPSGNGREPVATTIDAANLLFQHIEDRHGAILATHVLRYITAARFGLTELELQDLLSCDDELLTMVYPYQLPGVLRFPHRLWTAMRRDLGPMLKETSKDHRTVLTWSESVLAKVAEQRYLATPSLKQSTHRRIAAYFMEEFLDGKTWEIERSEANEVKGSTISRMVAAQPLLFGKTKNNLRRITELWHHLTLCGEINKLKSQTVCNFEYLLAAVQATSVQHVIQDINEIRNVILDSEMDLIQSTLSLSADALTFDPMQLAAELIGRLLPRKGTSPQLLGPLINQALSWCDEFTKPLLVPLYPWLPVPVNPIITTFKVQGHISEIKISSDNQRLYCLVDNFAISVYQLASQKKIWQEFISDHLVTCFDLARNHQFLAVGLNKPGLIMCSMETGKRLHNFEEQEGAITCLVISHDSKRVVTGSKDAMIRVFDVEKKVMEQSWRGSAEMMVAVALNSHDDVLITASADCMIRTWSLESFSLLDAMDGQASPISKMIISADDNFILTAYEDGKLQITCLATGTEIYCLEAHKDKIKDFSIAPESSHITVVTNNNILHLYDISNGTVTQSFSPHGSKTEGVQISHDGHFIVTASSTGEVKLWTTPRKNQGDYEMGKHHDKVTCIAMSKDCNFAIAGSADCTMKLWSLELCQVTHTFSDHEKPITCLALADNGSFAVSGSEDKTVRVWSTVSGVVVVCFSDHQDTISQVLITSDNKRILSADFSNYMKLWKAESGEVLLSCMGPSAMVVLSPDNNFAISGDCNELMKVWSVGSGESVKTINHVQNITCITVTKDGQFTITGSEDMSLKIWETQTGKLTQVLVGHEERVSCVATADNNRHVASGSDDKDLIIWTMATGEIEKTLKGHTAPVTSVKLTGDGSALISGSMDGTLRVWSLPSGTILTTYYMNIPVMCFQMSFDGGYILVQLGQGGSSPLLRLHNSPAVEVNSQSQVEVDINEDTTSALSVRPPLLQKQTSLQLSNLSNRKSTASAPEVARIKPMIQAGGSKGRNQSYSDISNRESGGKSHKKKQNGKSGVCAIF</sequence>
<feature type="repeat" description="WD" evidence="3">
    <location>
        <begin position="1131"/>
        <end position="1172"/>
    </location>
</feature>
<keyword evidence="1 3" id="KW-0853">WD repeat</keyword>
<dbReference type="Gene3D" id="2.130.10.10">
    <property type="entry name" value="YVTN repeat-like/Quinoprotein amine dehydrogenase"/>
    <property type="match status" value="4"/>
</dbReference>
<feature type="repeat" description="WD" evidence="3">
    <location>
        <begin position="1047"/>
        <end position="1088"/>
    </location>
</feature>
<reference evidence="6" key="1">
    <citation type="submission" date="2021-10" db="EMBL/GenBank/DDBJ databases">
        <title>Tropical sea cucumber genome reveals ecological adaptation and Cuvierian tubules defense mechanism.</title>
        <authorList>
            <person name="Chen T."/>
        </authorList>
    </citation>
    <scope>NUCLEOTIDE SEQUENCE</scope>
    <source>
        <strain evidence="6">Nanhai2018</strain>
        <tissue evidence="6">Muscle</tissue>
    </source>
</reference>
<dbReference type="SMART" id="SM00320">
    <property type="entry name" value="WD40"/>
    <property type="match status" value="12"/>
</dbReference>
<dbReference type="InterPro" id="IPR019775">
    <property type="entry name" value="WD40_repeat_CS"/>
</dbReference>
<dbReference type="InterPro" id="IPR020472">
    <property type="entry name" value="WD40_PAC1"/>
</dbReference>
<dbReference type="CDD" id="cd00200">
    <property type="entry name" value="WD40"/>
    <property type="match status" value="2"/>
</dbReference>
<evidence type="ECO:0000313" key="6">
    <source>
        <dbReference type="EMBL" id="KAJ8022388.1"/>
    </source>
</evidence>
<dbReference type="SUPFAM" id="SSF52540">
    <property type="entry name" value="P-loop containing nucleoside triphosphate hydrolases"/>
    <property type="match status" value="1"/>
</dbReference>
<feature type="domain" description="NWD1/2-like winged helix-turn-helix" evidence="5">
    <location>
        <begin position="628"/>
        <end position="729"/>
    </location>
</feature>
<feature type="repeat" description="WD" evidence="3">
    <location>
        <begin position="1380"/>
        <end position="1421"/>
    </location>
</feature>
<dbReference type="InterPro" id="IPR057588">
    <property type="entry name" value="NWD1/2-like_WH"/>
</dbReference>
<feature type="repeat" description="WD" evidence="3">
    <location>
        <begin position="1216"/>
        <end position="1257"/>
    </location>
</feature>
<feature type="region of interest" description="Disordered" evidence="4">
    <location>
        <begin position="1582"/>
        <end position="1636"/>
    </location>
</feature>
<organism evidence="6 7">
    <name type="scientific">Holothuria leucospilota</name>
    <name type="common">Black long sea cucumber</name>
    <name type="synonym">Mertensiothuria leucospilota</name>
    <dbReference type="NCBI Taxonomy" id="206669"/>
    <lineage>
        <taxon>Eukaryota</taxon>
        <taxon>Metazoa</taxon>
        <taxon>Echinodermata</taxon>
        <taxon>Eleutherozoa</taxon>
        <taxon>Echinozoa</taxon>
        <taxon>Holothuroidea</taxon>
        <taxon>Aspidochirotacea</taxon>
        <taxon>Aspidochirotida</taxon>
        <taxon>Holothuriidae</taxon>
        <taxon>Holothuria</taxon>
    </lineage>
</organism>
<comment type="caution">
    <text evidence="6">The sequence shown here is derived from an EMBL/GenBank/DDBJ whole genome shotgun (WGS) entry which is preliminary data.</text>
</comment>
<dbReference type="Pfam" id="PF00400">
    <property type="entry name" value="WD40"/>
    <property type="match status" value="7"/>
</dbReference>
<dbReference type="PROSITE" id="PS50082">
    <property type="entry name" value="WD_REPEATS_2"/>
    <property type="match status" value="10"/>
</dbReference>
<dbReference type="PROSITE" id="PS00678">
    <property type="entry name" value="WD_REPEATS_1"/>
    <property type="match status" value="1"/>
</dbReference>
<evidence type="ECO:0000256" key="2">
    <source>
        <dbReference type="ARBA" id="ARBA00022737"/>
    </source>
</evidence>
<feature type="repeat" description="WD" evidence="3">
    <location>
        <begin position="1422"/>
        <end position="1463"/>
    </location>
</feature>
<feature type="compositionally biased region" description="Polar residues" evidence="4">
    <location>
        <begin position="1582"/>
        <end position="1591"/>
    </location>
</feature>
<dbReference type="InterPro" id="IPR015943">
    <property type="entry name" value="WD40/YVTN_repeat-like_dom_sf"/>
</dbReference>
<evidence type="ECO:0000313" key="7">
    <source>
        <dbReference type="Proteomes" id="UP001152320"/>
    </source>
</evidence>
<dbReference type="OrthoDB" id="9990676at2759"/>
<dbReference type="InterPro" id="IPR001680">
    <property type="entry name" value="WD40_rpt"/>
</dbReference>
<dbReference type="InterPro" id="IPR052752">
    <property type="entry name" value="NACHT-WD_repeat"/>
</dbReference>
<evidence type="ECO:0000259" key="5">
    <source>
        <dbReference type="Pfam" id="PF25469"/>
    </source>
</evidence>
<name>A0A9Q0YGV8_HOLLE</name>
<dbReference type="InterPro" id="IPR027417">
    <property type="entry name" value="P-loop_NTPase"/>
</dbReference>
<feature type="repeat" description="WD" evidence="3">
    <location>
        <begin position="1300"/>
        <end position="1341"/>
    </location>
</feature>
<dbReference type="PROSITE" id="PS50294">
    <property type="entry name" value="WD_REPEATS_REGION"/>
    <property type="match status" value="5"/>
</dbReference>
<evidence type="ECO:0000256" key="3">
    <source>
        <dbReference type="PROSITE-ProRule" id="PRU00221"/>
    </source>
</evidence>
<proteinExistence type="predicted"/>